<feature type="binding site" evidence="3">
    <location>
        <position position="146"/>
    </location>
    <ligand>
        <name>Zn(2+)</name>
        <dbReference type="ChEBI" id="CHEBI:29105"/>
    </ligand>
</feature>
<dbReference type="Gene3D" id="3.30.1600.10">
    <property type="entry name" value="SIR2/SIRT2 'Small Domain"/>
    <property type="match status" value="1"/>
</dbReference>
<dbReference type="InterPro" id="IPR026591">
    <property type="entry name" value="Sirtuin_cat_small_dom_sf"/>
</dbReference>
<feature type="binding site" evidence="3">
    <location>
        <position position="142"/>
    </location>
    <ligand>
        <name>Zn(2+)</name>
        <dbReference type="ChEBI" id="CHEBI:29105"/>
    </ligand>
</feature>
<evidence type="ECO:0000259" key="4">
    <source>
        <dbReference type="PROSITE" id="PS50305"/>
    </source>
</evidence>
<dbReference type="InterPro" id="IPR050134">
    <property type="entry name" value="NAD-dep_sirtuin_deacylases"/>
</dbReference>
<sequence length="289" mass="33265">MPTNGFSNDDSIFAAAEAIRTADCILVSAGAGLSAAAGYSYGNQDTFSRLFKPLMKKGFTRQYELIGFMDWTEEEKWAYWATHVNYIRFEAPESPVYTKLYDLVKDKDYFVFTSNVDGMFYKAGFDQERAYTPQGDYALMQCMKACTQETWPSKPAVDRILPVINRDTLTVNDPDVIPYCPNCGGPMFLNVRIDRYFIEKPYESQRERFMSWLQNTLNRKICLIELGVGFNTPSVIRWPMENVTHQHPNATLLRVNPDHPQIPEEIKQKSQSYALDAKTWVDKVHLELL</sequence>
<dbReference type="PANTHER" id="PTHR11085">
    <property type="entry name" value="NAD-DEPENDENT PROTEIN DEACYLASE SIRTUIN-5, MITOCHONDRIAL-RELATED"/>
    <property type="match status" value="1"/>
</dbReference>
<feature type="binding site" evidence="3">
    <location>
        <position position="180"/>
    </location>
    <ligand>
        <name>Zn(2+)</name>
        <dbReference type="ChEBI" id="CHEBI:29105"/>
    </ligand>
</feature>
<protein>
    <recommendedName>
        <fullName evidence="4">Deacetylase sirtuin-type domain-containing protein</fullName>
    </recommendedName>
</protein>
<evidence type="ECO:0000313" key="5">
    <source>
        <dbReference type="EMBL" id="MFC5470922.1"/>
    </source>
</evidence>
<dbReference type="PANTHER" id="PTHR11085:SF10">
    <property type="entry name" value="NAD-DEPENDENT PROTEIN DEACYLASE SIRTUIN-5, MITOCHONDRIAL-RELATED"/>
    <property type="match status" value="1"/>
</dbReference>
<feature type="binding site" evidence="3">
    <location>
        <position position="183"/>
    </location>
    <ligand>
        <name>Zn(2+)</name>
        <dbReference type="ChEBI" id="CHEBI:29105"/>
    </ligand>
</feature>
<dbReference type="InterPro" id="IPR026590">
    <property type="entry name" value="Ssirtuin_cat_dom"/>
</dbReference>
<keyword evidence="2" id="KW-0520">NAD</keyword>
<dbReference type="SUPFAM" id="SSF52467">
    <property type="entry name" value="DHS-like NAD/FAD-binding domain"/>
    <property type="match status" value="1"/>
</dbReference>
<proteinExistence type="predicted"/>
<dbReference type="Gene3D" id="3.40.50.1220">
    <property type="entry name" value="TPP-binding domain"/>
    <property type="match status" value="1"/>
</dbReference>
<evidence type="ECO:0000256" key="2">
    <source>
        <dbReference type="ARBA" id="ARBA00023027"/>
    </source>
</evidence>
<dbReference type="RefSeq" id="WP_209748235.1">
    <property type="nucleotide sequence ID" value="NZ_JBHSMH010000082.1"/>
</dbReference>
<reference evidence="6" key="1">
    <citation type="journal article" date="2019" name="Int. J. Syst. Evol. Microbiol.">
        <title>The Global Catalogue of Microorganisms (GCM) 10K type strain sequencing project: providing services to taxonomists for standard genome sequencing and annotation.</title>
        <authorList>
            <consortium name="The Broad Institute Genomics Platform"/>
            <consortium name="The Broad Institute Genome Sequencing Center for Infectious Disease"/>
            <person name="Wu L."/>
            <person name="Ma J."/>
        </authorList>
    </citation>
    <scope>NUCLEOTIDE SEQUENCE [LARGE SCALE GENOMIC DNA]</scope>
    <source>
        <strain evidence="6">CCUG 57113</strain>
    </source>
</reference>
<gene>
    <name evidence="5" type="ORF">ACFPPD_19735</name>
</gene>
<evidence type="ECO:0000256" key="3">
    <source>
        <dbReference type="PROSITE-ProRule" id="PRU00236"/>
    </source>
</evidence>
<keyword evidence="3" id="KW-0479">Metal-binding</keyword>
<keyword evidence="6" id="KW-1185">Reference proteome</keyword>
<comment type="caution">
    <text evidence="3">Lacks conserved residue(s) required for the propagation of feature annotation.</text>
</comment>
<keyword evidence="1" id="KW-0808">Transferase</keyword>
<dbReference type="InterPro" id="IPR029035">
    <property type="entry name" value="DHS-like_NAD/FAD-binding_dom"/>
</dbReference>
<dbReference type="PROSITE" id="PS50305">
    <property type="entry name" value="SIRTUIN"/>
    <property type="match status" value="1"/>
</dbReference>
<name>A0ABW0M1A5_9BACL</name>
<accession>A0ABW0M1A5</accession>
<organism evidence="5 6">
    <name type="scientific">Cohnella suwonensis</name>
    <dbReference type="NCBI Taxonomy" id="696072"/>
    <lineage>
        <taxon>Bacteria</taxon>
        <taxon>Bacillati</taxon>
        <taxon>Bacillota</taxon>
        <taxon>Bacilli</taxon>
        <taxon>Bacillales</taxon>
        <taxon>Paenibacillaceae</taxon>
        <taxon>Cohnella</taxon>
    </lineage>
</organism>
<comment type="caution">
    <text evidence="5">The sequence shown here is derived from an EMBL/GenBank/DDBJ whole genome shotgun (WGS) entry which is preliminary data.</text>
</comment>
<evidence type="ECO:0000313" key="6">
    <source>
        <dbReference type="Proteomes" id="UP001596105"/>
    </source>
</evidence>
<feature type="domain" description="Deacetylase sirtuin-type" evidence="4">
    <location>
        <begin position="5"/>
        <end position="289"/>
    </location>
</feature>
<dbReference type="Proteomes" id="UP001596105">
    <property type="component" value="Unassembled WGS sequence"/>
</dbReference>
<dbReference type="EMBL" id="JBHSMH010000082">
    <property type="protein sequence ID" value="MFC5470922.1"/>
    <property type="molecule type" value="Genomic_DNA"/>
</dbReference>
<keyword evidence="3" id="KW-0862">Zinc</keyword>
<evidence type="ECO:0000256" key="1">
    <source>
        <dbReference type="ARBA" id="ARBA00022679"/>
    </source>
</evidence>